<reference evidence="3" key="3">
    <citation type="submission" date="2025-08" db="UniProtKB">
        <authorList>
            <consortium name="RefSeq"/>
        </authorList>
    </citation>
    <scope>IDENTIFICATION</scope>
    <source>
        <strain evidence="3">NI907</strain>
    </source>
</reference>
<dbReference type="Gene3D" id="1.20.1280.50">
    <property type="match status" value="1"/>
</dbReference>
<evidence type="ECO:0000313" key="3">
    <source>
        <dbReference type="RefSeq" id="XP_030985498.1"/>
    </source>
</evidence>
<dbReference type="SUPFAM" id="SSF81383">
    <property type="entry name" value="F-box domain"/>
    <property type="match status" value="1"/>
</dbReference>
<dbReference type="RefSeq" id="XP_030985498.1">
    <property type="nucleotide sequence ID" value="XM_031123772.1"/>
</dbReference>
<dbReference type="InterPro" id="IPR001810">
    <property type="entry name" value="F-box_dom"/>
</dbReference>
<dbReference type="GeneID" id="41958681"/>
<feature type="domain" description="F-box" evidence="1">
    <location>
        <begin position="19"/>
        <end position="70"/>
    </location>
</feature>
<keyword evidence="2" id="KW-1185">Reference proteome</keyword>
<organism evidence="2 3">
    <name type="scientific">Pyricularia grisea</name>
    <name type="common">Crabgrass-specific blast fungus</name>
    <name type="synonym">Magnaporthe grisea</name>
    <dbReference type="NCBI Taxonomy" id="148305"/>
    <lineage>
        <taxon>Eukaryota</taxon>
        <taxon>Fungi</taxon>
        <taxon>Dikarya</taxon>
        <taxon>Ascomycota</taxon>
        <taxon>Pezizomycotina</taxon>
        <taxon>Sordariomycetes</taxon>
        <taxon>Sordariomycetidae</taxon>
        <taxon>Magnaporthales</taxon>
        <taxon>Pyriculariaceae</taxon>
        <taxon>Pyricularia</taxon>
    </lineage>
</organism>
<dbReference type="KEGG" id="pgri:PgNI_03719"/>
<sequence length="542" mass="61666">MPNFPTQNNKMIFETEQQRVGLTTLPPEILHNVLYFVSPKDLARVSRTNKQLHSFVLNNGPLCRDIYLRLLDDPSESAAGADLDWQQELRDFVRLTRVCSKEWREKAPELRFVHDVVVRLLNRSSCSDRTNAKRTRNAVTFSPSRNTALLAHIFEDESTRRAFLCQSFIWQRARGKGKYFERPPKPEHQMSARLHCLYGVPQLDMAMIFEEIPEEIPPDQMSEMDKQNGIFAFALAKVYDLREFHPRATWGPFLADDSGRVDWERLEAIMIAIKHGVSRMGLEEEHLLFDVCWNRPFEGAWKNSYVPMPLTHPADDDLDKYDPFGVSGTYLRVICFLDYGDFFNFNFHNGVIELTGELVTNDMPRPIVPVGEASRLMMMKIHVTKIEKLEGRAEEEKGPDAVVVHFAGFTELLHGFGSQNLSSTIKGKVRLTPDGEVRWTTISVFAGQERWSSEGIQIGGPKSAKCIVGNWFDVNHDPTGPVGPSAFWKISDRDPEVNDDKFSTSDVLPWFYPSGNGPVPDGVETEEIIIDDHSISGSETDD</sequence>
<reference evidence="3" key="2">
    <citation type="submission" date="2019-10" db="EMBL/GenBank/DDBJ databases">
        <authorList>
            <consortium name="NCBI Genome Project"/>
        </authorList>
    </citation>
    <scope>NUCLEOTIDE SEQUENCE</scope>
    <source>
        <strain evidence="3">NI907</strain>
    </source>
</reference>
<dbReference type="SMART" id="SM00256">
    <property type="entry name" value="FBOX"/>
    <property type="match status" value="1"/>
</dbReference>
<dbReference type="Pfam" id="PF12937">
    <property type="entry name" value="F-box-like"/>
    <property type="match status" value="1"/>
</dbReference>
<name>A0A6P8BE36_PYRGI</name>
<accession>A0A6P8BE36</accession>
<reference evidence="3" key="1">
    <citation type="journal article" date="2019" name="Mol. Biol. Evol.">
        <title>Blast fungal genomes show frequent chromosomal changes, gene gains and losses, and effector gene turnover.</title>
        <authorList>
            <person name="Gomez Luciano L.B."/>
            <person name="Jason Tsai I."/>
            <person name="Chuma I."/>
            <person name="Tosa Y."/>
            <person name="Chen Y.H."/>
            <person name="Li J.Y."/>
            <person name="Li M.Y."/>
            <person name="Jade Lu M.Y."/>
            <person name="Nakayashiki H."/>
            <person name="Li W.H."/>
        </authorList>
    </citation>
    <scope>NUCLEOTIDE SEQUENCE</scope>
    <source>
        <strain evidence="3">NI907</strain>
    </source>
</reference>
<evidence type="ECO:0000313" key="2">
    <source>
        <dbReference type="Proteomes" id="UP000515153"/>
    </source>
</evidence>
<dbReference type="CDD" id="cd09917">
    <property type="entry name" value="F-box_SF"/>
    <property type="match status" value="1"/>
</dbReference>
<dbReference type="OrthoDB" id="3226064at2759"/>
<dbReference type="AlphaFoldDB" id="A0A6P8BE36"/>
<dbReference type="PROSITE" id="PS50181">
    <property type="entry name" value="FBOX"/>
    <property type="match status" value="1"/>
</dbReference>
<dbReference type="Proteomes" id="UP000515153">
    <property type="component" value="Unplaced"/>
</dbReference>
<proteinExistence type="predicted"/>
<gene>
    <name evidence="3" type="ORF">PgNI_03719</name>
</gene>
<protein>
    <recommendedName>
        <fullName evidence="1">F-box domain-containing protein</fullName>
    </recommendedName>
</protein>
<dbReference type="InterPro" id="IPR036047">
    <property type="entry name" value="F-box-like_dom_sf"/>
</dbReference>
<evidence type="ECO:0000259" key="1">
    <source>
        <dbReference type="PROSITE" id="PS50181"/>
    </source>
</evidence>